<comment type="caution">
    <text evidence="1">The sequence shown here is derived from an EMBL/GenBank/DDBJ whole genome shotgun (WGS) entry which is preliminary data.</text>
</comment>
<accession>A0ACB6ZRR6</accession>
<sequence length="126" mass="14168">MGLFHHESEESKAYNEVLRLSRSLILGSPLLIMFFQFTEGGHKAKLSHELLAGAASFYAAKKYEEHVAKNGKPPSHALAKELLAGFAGAFIDKQIETRGRDWFDEKKAKHDAKKNAERALEEANHY</sequence>
<name>A0ACB6ZRR6_THEGA</name>
<gene>
    <name evidence="1" type="ORF">BDM02DRAFT_233402</name>
</gene>
<keyword evidence="2" id="KW-1185">Reference proteome</keyword>
<evidence type="ECO:0000313" key="1">
    <source>
        <dbReference type="EMBL" id="KAF9652222.1"/>
    </source>
</evidence>
<organism evidence="1 2">
    <name type="scientific">Thelephora ganbajun</name>
    <name type="common">Ganba fungus</name>
    <dbReference type="NCBI Taxonomy" id="370292"/>
    <lineage>
        <taxon>Eukaryota</taxon>
        <taxon>Fungi</taxon>
        <taxon>Dikarya</taxon>
        <taxon>Basidiomycota</taxon>
        <taxon>Agaricomycotina</taxon>
        <taxon>Agaricomycetes</taxon>
        <taxon>Thelephorales</taxon>
        <taxon>Thelephoraceae</taxon>
        <taxon>Thelephora</taxon>
    </lineage>
</organism>
<protein>
    <submittedName>
        <fullName evidence="1">Uncharacterized protein</fullName>
    </submittedName>
</protein>
<dbReference type="EMBL" id="MU117970">
    <property type="protein sequence ID" value="KAF9652222.1"/>
    <property type="molecule type" value="Genomic_DNA"/>
</dbReference>
<evidence type="ECO:0000313" key="2">
    <source>
        <dbReference type="Proteomes" id="UP000886501"/>
    </source>
</evidence>
<reference evidence="1" key="2">
    <citation type="journal article" date="2020" name="Nat. Commun.">
        <title>Large-scale genome sequencing of mycorrhizal fungi provides insights into the early evolution of symbiotic traits.</title>
        <authorList>
            <person name="Miyauchi S."/>
            <person name="Kiss E."/>
            <person name="Kuo A."/>
            <person name="Drula E."/>
            <person name="Kohler A."/>
            <person name="Sanchez-Garcia M."/>
            <person name="Morin E."/>
            <person name="Andreopoulos B."/>
            <person name="Barry K.W."/>
            <person name="Bonito G."/>
            <person name="Buee M."/>
            <person name="Carver A."/>
            <person name="Chen C."/>
            <person name="Cichocki N."/>
            <person name="Clum A."/>
            <person name="Culley D."/>
            <person name="Crous P.W."/>
            <person name="Fauchery L."/>
            <person name="Girlanda M."/>
            <person name="Hayes R.D."/>
            <person name="Keri Z."/>
            <person name="LaButti K."/>
            <person name="Lipzen A."/>
            <person name="Lombard V."/>
            <person name="Magnuson J."/>
            <person name="Maillard F."/>
            <person name="Murat C."/>
            <person name="Nolan M."/>
            <person name="Ohm R.A."/>
            <person name="Pangilinan J."/>
            <person name="Pereira M.F."/>
            <person name="Perotto S."/>
            <person name="Peter M."/>
            <person name="Pfister S."/>
            <person name="Riley R."/>
            <person name="Sitrit Y."/>
            <person name="Stielow J.B."/>
            <person name="Szollosi G."/>
            <person name="Zifcakova L."/>
            <person name="Stursova M."/>
            <person name="Spatafora J.W."/>
            <person name="Tedersoo L."/>
            <person name="Vaario L.M."/>
            <person name="Yamada A."/>
            <person name="Yan M."/>
            <person name="Wang P."/>
            <person name="Xu J."/>
            <person name="Bruns T."/>
            <person name="Baldrian P."/>
            <person name="Vilgalys R."/>
            <person name="Dunand C."/>
            <person name="Henrissat B."/>
            <person name="Grigoriev I.V."/>
            <person name="Hibbett D."/>
            <person name="Nagy L.G."/>
            <person name="Martin F.M."/>
        </authorList>
    </citation>
    <scope>NUCLEOTIDE SEQUENCE</scope>
    <source>
        <strain evidence="1">P2</strain>
    </source>
</reference>
<dbReference type="Proteomes" id="UP000886501">
    <property type="component" value="Unassembled WGS sequence"/>
</dbReference>
<proteinExistence type="predicted"/>
<reference evidence="1" key="1">
    <citation type="submission" date="2019-10" db="EMBL/GenBank/DDBJ databases">
        <authorList>
            <consortium name="DOE Joint Genome Institute"/>
            <person name="Kuo A."/>
            <person name="Miyauchi S."/>
            <person name="Kiss E."/>
            <person name="Drula E."/>
            <person name="Kohler A."/>
            <person name="Sanchez-Garcia M."/>
            <person name="Andreopoulos B."/>
            <person name="Barry K.W."/>
            <person name="Bonito G."/>
            <person name="Buee M."/>
            <person name="Carver A."/>
            <person name="Chen C."/>
            <person name="Cichocki N."/>
            <person name="Clum A."/>
            <person name="Culley D."/>
            <person name="Crous P.W."/>
            <person name="Fauchery L."/>
            <person name="Girlanda M."/>
            <person name="Hayes R."/>
            <person name="Keri Z."/>
            <person name="Labutti K."/>
            <person name="Lipzen A."/>
            <person name="Lombard V."/>
            <person name="Magnuson J."/>
            <person name="Maillard F."/>
            <person name="Morin E."/>
            <person name="Murat C."/>
            <person name="Nolan M."/>
            <person name="Ohm R."/>
            <person name="Pangilinan J."/>
            <person name="Pereira M."/>
            <person name="Perotto S."/>
            <person name="Peter M."/>
            <person name="Riley R."/>
            <person name="Sitrit Y."/>
            <person name="Stielow B."/>
            <person name="Szollosi G."/>
            <person name="Zifcakova L."/>
            <person name="Stursova M."/>
            <person name="Spatafora J.W."/>
            <person name="Tedersoo L."/>
            <person name="Vaario L.-M."/>
            <person name="Yamada A."/>
            <person name="Yan M."/>
            <person name="Wang P."/>
            <person name="Xu J."/>
            <person name="Bruns T."/>
            <person name="Baldrian P."/>
            <person name="Vilgalys R."/>
            <person name="Henrissat B."/>
            <person name="Grigoriev I.V."/>
            <person name="Hibbett D."/>
            <person name="Nagy L.G."/>
            <person name="Martin F.M."/>
        </authorList>
    </citation>
    <scope>NUCLEOTIDE SEQUENCE</scope>
    <source>
        <strain evidence="1">P2</strain>
    </source>
</reference>